<keyword evidence="3" id="KW-1185">Reference proteome</keyword>
<keyword evidence="1" id="KW-0732">Signal</keyword>
<sequence>MNLRHAAAVLVGSALIAVGAAAPSSSSPSIHSVPSRSADTSALFPNSGLAQFAAAFTRSQAAPEMAPPGANDWACRPSAAHPRPVVLIHGTWANAHANWSGLSPVLKKAGYCVYALNFGAPVGDVFKARGDVPESAKEVATFVDKVLDTTGARQVDLVGHSQGGGLLPRWYLKFEGGAAKTHRLVGVAPSNHGTTASGMASLAKSLRVLDTTARMAGPAAKDQTVGSDVNTRLDVGGDTVPGVRYTTVVTRTDEVVTPYRQQYLVAGPDAPVDNLTLQDACPTDLSAHLGIAYSPVMYLLVLNALDPEGARTATCLG</sequence>
<dbReference type="InterPro" id="IPR002918">
    <property type="entry name" value="Lipase_EstA/Esterase_EstB"/>
</dbReference>
<dbReference type="Gene3D" id="3.40.50.1820">
    <property type="entry name" value="alpha/beta hydrolase"/>
    <property type="match status" value="1"/>
</dbReference>
<dbReference type="PANTHER" id="PTHR32015">
    <property type="entry name" value="FASTING INDUCED LIPASE"/>
    <property type="match status" value="1"/>
</dbReference>
<dbReference type="Proteomes" id="UP001432209">
    <property type="component" value="Chromosome"/>
</dbReference>
<dbReference type="SUPFAM" id="SSF53474">
    <property type="entry name" value="alpha/beta-Hydrolases"/>
    <property type="match status" value="1"/>
</dbReference>
<dbReference type="Pfam" id="PF01674">
    <property type="entry name" value="Lipase_2"/>
    <property type="match status" value="1"/>
</dbReference>
<feature type="signal peptide" evidence="1">
    <location>
        <begin position="1"/>
        <end position="22"/>
    </location>
</feature>
<feature type="chain" id="PRO_5045388482" evidence="1">
    <location>
        <begin position="23"/>
        <end position="317"/>
    </location>
</feature>
<evidence type="ECO:0000256" key="1">
    <source>
        <dbReference type="SAM" id="SignalP"/>
    </source>
</evidence>
<organism evidence="2 3">
    <name type="scientific">Streptomyces niveus</name>
    <name type="common">Streptomyces spheroides</name>
    <dbReference type="NCBI Taxonomy" id="193462"/>
    <lineage>
        <taxon>Bacteria</taxon>
        <taxon>Bacillati</taxon>
        <taxon>Actinomycetota</taxon>
        <taxon>Actinomycetes</taxon>
        <taxon>Kitasatosporales</taxon>
        <taxon>Streptomycetaceae</taxon>
        <taxon>Streptomyces</taxon>
    </lineage>
</organism>
<proteinExistence type="predicted"/>
<dbReference type="EMBL" id="CP109495">
    <property type="protein sequence ID" value="WUX50206.1"/>
    <property type="molecule type" value="Genomic_DNA"/>
</dbReference>
<dbReference type="InterPro" id="IPR029058">
    <property type="entry name" value="AB_hydrolase_fold"/>
</dbReference>
<name>A0ABZ1ZVQ9_STRNV</name>
<accession>A0ABZ1ZVQ9</accession>
<evidence type="ECO:0000313" key="2">
    <source>
        <dbReference type="EMBL" id="WUX50206.1"/>
    </source>
</evidence>
<evidence type="ECO:0000313" key="3">
    <source>
        <dbReference type="Proteomes" id="UP001432209"/>
    </source>
</evidence>
<reference evidence="2" key="1">
    <citation type="submission" date="2022-10" db="EMBL/GenBank/DDBJ databases">
        <title>The complete genomes of actinobacterial strains from the NBC collection.</title>
        <authorList>
            <person name="Joergensen T.S."/>
            <person name="Alvarez Arevalo M."/>
            <person name="Sterndorff E.B."/>
            <person name="Faurdal D."/>
            <person name="Vuksanovic O."/>
            <person name="Mourched A.-S."/>
            <person name="Charusanti P."/>
            <person name="Shaw S."/>
            <person name="Blin K."/>
            <person name="Weber T."/>
        </authorList>
    </citation>
    <scope>NUCLEOTIDE SEQUENCE</scope>
    <source>
        <strain evidence="2">NBC_01432</strain>
    </source>
</reference>
<gene>
    <name evidence="2" type="ORF">OG442_00755</name>
</gene>
<dbReference type="RefSeq" id="WP_329073769.1">
    <property type="nucleotide sequence ID" value="NZ_CP109495.1"/>
</dbReference>
<dbReference type="PANTHER" id="PTHR32015:SF1">
    <property type="entry name" value="LIPASE"/>
    <property type="match status" value="1"/>
</dbReference>
<protein>
    <submittedName>
        <fullName evidence="2">Lipase family protein</fullName>
    </submittedName>
</protein>